<dbReference type="PANTHER" id="PTHR34389:SF2">
    <property type="entry name" value="L-RHAMNOSE MUTAROTASE"/>
    <property type="match status" value="1"/>
</dbReference>
<dbReference type="Gene3D" id="3.30.70.100">
    <property type="match status" value="1"/>
</dbReference>
<reference evidence="2" key="1">
    <citation type="journal article" date="2019" name="Int. J. Syst. Evol. Microbiol.">
        <title>The Global Catalogue of Microorganisms (GCM) 10K type strain sequencing project: providing services to taxonomists for standard genome sequencing and annotation.</title>
        <authorList>
            <consortium name="The Broad Institute Genomics Platform"/>
            <consortium name="The Broad Institute Genome Sequencing Center for Infectious Disease"/>
            <person name="Wu L."/>
            <person name="Ma J."/>
        </authorList>
    </citation>
    <scope>NUCLEOTIDE SEQUENCE [LARGE SCALE GENOMIC DNA]</scope>
    <source>
        <strain evidence="2">CGMCC 1.18575</strain>
    </source>
</reference>
<dbReference type="Pfam" id="PF05336">
    <property type="entry name" value="rhaM"/>
    <property type="match status" value="1"/>
</dbReference>
<dbReference type="EMBL" id="JBHSMI010000028">
    <property type="protein sequence ID" value="MFC5404885.1"/>
    <property type="molecule type" value="Genomic_DNA"/>
</dbReference>
<proteinExistence type="predicted"/>
<evidence type="ECO:0000313" key="2">
    <source>
        <dbReference type="Proteomes" id="UP001596113"/>
    </source>
</evidence>
<sequence>METSNESNAVGANASGNMSNKFAWTWRVKEECLEEYVAMHLDPWPDIMEEHRRAGIRNYSIFQNGNQFFYCFECDDIEAAFRYIDESDECKRWNEITSKMVEGSFDFSEAEPIKPMREVFYLK</sequence>
<accession>A0ABW0HX68</accession>
<dbReference type="RefSeq" id="WP_378135575.1">
    <property type="nucleotide sequence ID" value="NZ_JBHSMI010000028.1"/>
</dbReference>
<dbReference type="InterPro" id="IPR008000">
    <property type="entry name" value="Rham/fucose_mutarotase"/>
</dbReference>
<protein>
    <submittedName>
        <fullName evidence="1">L-rhamnose mutarotase</fullName>
    </submittedName>
</protein>
<dbReference type="SUPFAM" id="SSF54909">
    <property type="entry name" value="Dimeric alpha+beta barrel"/>
    <property type="match status" value="1"/>
</dbReference>
<gene>
    <name evidence="1" type="ORF">ACFPOF_19260</name>
</gene>
<comment type="caution">
    <text evidence="1">The sequence shown here is derived from an EMBL/GenBank/DDBJ whole genome shotgun (WGS) entry which is preliminary data.</text>
</comment>
<dbReference type="InterPro" id="IPR011008">
    <property type="entry name" value="Dimeric_a/b-barrel"/>
</dbReference>
<dbReference type="Proteomes" id="UP001596113">
    <property type="component" value="Unassembled WGS sequence"/>
</dbReference>
<evidence type="ECO:0000313" key="1">
    <source>
        <dbReference type="EMBL" id="MFC5404885.1"/>
    </source>
</evidence>
<dbReference type="PANTHER" id="PTHR34389">
    <property type="entry name" value="L-RHAMNOSE MUTAROTASE"/>
    <property type="match status" value="1"/>
</dbReference>
<keyword evidence="2" id="KW-1185">Reference proteome</keyword>
<name>A0ABW0HX68_9BACL</name>
<organism evidence="1 2">
    <name type="scientific">Cohnella soli</name>
    <dbReference type="NCBI Taxonomy" id="425005"/>
    <lineage>
        <taxon>Bacteria</taxon>
        <taxon>Bacillati</taxon>
        <taxon>Bacillota</taxon>
        <taxon>Bacilli</taxon>
        <taxon>Bacillales</taxon>
        <taxon>Paenibacillaceae</taxon>
        <taxon>Cohnella</taxon>
    </lineage>
</organism>